<dbReference type="STRING" id="1094558.ME5_01865"/>
<dbReference type="CDD" id="cd00082">
    <property type="entry name" value="HisKA"/>
    <property type="match status" value="1"/>
</dbReference>
<dbReference type="InterPro" id="IPR036890">
    <property type="entry name" value="HATPase_C_sf"/>
</dbReference>
<evidence type="ECO:0000256" key="4">
    <source>
        <dbReference type="SAM" id="Phobius"/>
    </source>
</evidence>
<dbReference type="eggNOG" id="COG4191">
    <property type="taxonomic scope" value="Bacteria"/>
</dbReference>
<keyword evidence="3" id="KW-0597">Phosphoprotein</keyword>
<dbReference type="InterPro" id="IPR004358">
    <property type="entry name" value="Sig_transdc_His_kin-like_C"/>
</dbReference>
<dbReference type="SMART" id="SM00387">
    <property type="entry name" value="HATPase_c"/>
    <property type="match status" value="1"/>
</dbReference>
<feature type="transmembrane region" description="Helical" evidence="4">
    <location>
        <begin position="74"/>
        <end position="90"/>
    </location>
</feature>
<keyword evidence="4" id="KW-0472">Membrane</keyword>
<dbReference type="InterPro" id="IPR036097">
    <property type="entry name" value="HisK_dim/P_sf"/>
</dbReference>
<feature type="transmembrane region" description="Helical" evidence="4">
    <location>
        <begin position="97"/>
        <end position="114"/>
    </location>
</feature>
<dbReference type="EC" id="2.7.13.3" evidence="2"/>
<evidence type="ECO:0000256" key="2">
    <source>
        <dbReference type="ARBA" id="ARBA00012438"/>
    </source>
</evidence>
<dbReference type="Gene3D" id="3.30.565.10">
    <property type="entry name" value="Histidine kinase-like ATPase, C-terminal domain"/>
    <property type="match status" value="1"/>
</dbReference>
<name>J0R189_9HYPH</name>
<keyword evidence="4" id="KW-0812">Transmembrane</keyword>
<dbReference type="PATRIC" id="fig|1094558.3.peg.1998"/>
<dbReference type="PRINTS" id="PR00344">
    <property type="entry name" value="BCTRLSENSOR"/>
</dbReference>
<feature type="transmembrane region" description="Helical" evidence="4">
    <location>
        <begin position="126"/>
        <end position="143"/>
    </location>
</feature>
<keyword evidence="4" id="KW-1133">Transmembrane helix</keyword>
<reference evidence="6 7" key="1">
    <citation type="submission" date="2012-03" db="EMBL/GenBank/DDBJ databases">
        <title>The Genome Sequence of Bartonella tamiae Th239.</title>
        <authorList>
            <consortium name="The Broad Institute Genome Sequencing Platform"/>
            <consortium name="The Broad Institute Genome Sequencing Center for Infectious Disease"/>
            <person name="Feldgarden M."/>
            <person name="Kirby J."/>
            <person name="Kosoy M."/>
            <person name="Birtles R."/>
            <person name="Probert W.S."/>
            <person name="Chiaraviglio L."/>
            <person name="Young S.K."/>
            <person name="Zeng Q."/>
            <person name="Gargeya S."/>
            <person name="Fitzgerald M."/>
            <person name="Haas B."/>
            <person name="Abouelleil A."/>
            <person name="Alvarado L."/>
            <person name="Arachchi H.M."/>
            <person name="Berlin A."/>
            <person name="Chapman S.B."/>
            <person name="Gearin G."/>
            <person name="Goldberg J."/>
            <person name="Griggs A."/>
            <person name="Gujja S."/>
            <person name="Hansen M."/>
            <person name="Heiman D."/>
            <person name="Howarth C."/>
            <person name="Larimer J."/>
            <person name="Lui A."/>
            <person name="MacDonald P.J.P."/>
            <person name="McCowen C."/>
            <person name="Montmayeur A."/>
            <person name="Murphy C."/>
            <person name="Neiman D."/>
            <person name="Pearson M."/>
            <person name="Priest M."/>
            <person name="Roberts A."/>
            <person name="Saif S."/>
            <person name="Shea T."/>
            <person name="Sisk P."/>
            <person name="Stolte C."/>
            <person name="Sykes S."/>
            <person name="Wortman J."/>
            <person name="Nusbaum C."/>
            <person name="Birren B."/>
        </authorList>
    </citation>
    <scope>NUCLEOTIDE SEQUENCE [LARGE SCALE GENOMIC DNA]</scope>
    <source>
        <strain evidence="6 7">Th239</strain>
    </source>
</reference>
<gene>
    <name evidence="6" type="ORF">ME5_01865</name>
</gene>
<keyword evidence="7" id="KW-1185">Reference proteome</keyword>
<evidence type="ECO:0000313" key="6">
    <source>
        <dbReference type="EMBL" id="EJF89314.1"/>
    </source>
</evidence>
<dbReference type="SUPFAM" id="SSF47384">
    <property type="entry name" value="Homodimeric domain of signal transducing histidine kinase"/>
    <property type="match status" value="1"/>
</dbReference>
<evidence type="ECO:0000259" key="5">
    <source>
        <dbReference type="PROSITE" id="PS50109"/>
    </source>
</evidence>
<proteinExistence type="predicted"/>
<dbReference type="SMART" id="SM00388">
    <property type="entry name" value="HisKA"/>
    <property type="match status" value="1"/>
</dbReference>
<dbReference type="EMBL" id="AIMB01000008">
    <property type="protein sequence ID" value="EJF89314.1"/>
    <property type="molecule type" value="Genomic_DNA"/>
</dbReference>
<dbReference type="InterPro" id="IPR003594">
    <property type="entry name" value="HATPase_dom"/>
</dbReference>
<dbReference type="GO" id="GO:0000155">
    <property type="term" value="F:phosphorelay sensor kinase activity"/>
    <property type="evidence" value="ECO:0007669"/>
    <property type="project" value="InterPro"/>
</dbReference>
<dbReference type="OrthoDB" id="7568856at2"/>
<dbReference type="AlphaFoldDB" id="J0R189"/>
<feature type="domain" description="Histidine kinase" evidence="5">
    <location>
        <begin position="174"/>
        <end position="389"/>
    </location>
</feature>
<dbReference type="Pfam" id="PF02518">
    <property type="entry name" value="HATPase_c"/>
    <property type="match status" value="1"/>
</dbReference>
<dbReference type="PANTHER" id="PTHR43065">
    <property type="entry name" value="SENSOR HISTIDINE KINASE"/>
    <property type="match status" value="1"/>
</dbReference>
<dbReference type="InterPro" id="IPR003661">
    <property type="entry name" value="HisK_dim/P_dom"/>
</dbReference>
<organism evidence="6 7">
    <name type="scientific">Bartonella tamiae Th239</name>
    <dbReference type="NCBI Taxonomy" id="1094558"/>
    <lineage>
        <taxon>Bacteria</taxon>
        <taxon>Pseudomonadati</taxon>
        <taxon>Pseudomonadota</taxon>
        <taxon>Alphaproteobacteria</taxon>
        <taxon>Hyphomicrobiales</taxon>
        <taxon>Bartonellaceae</taxon>
        <taxon>Bartonella</taxon>
    </lineage>
</organism>
<dbReference type="HOGENOM" id="CLU_000445_89_1_5"/>
<dbReference type="Proteomes" id="UP000008952">
    <property type="component" value="Unassembled WGS sequence"/>
</dbReference>
<comment type="caution">
    <text evidence="6">The sequence shown here is derived from an EMBL/GenBank/DDBJ whole genome shotgun (WGS) entry which is preliminary data.</text>
</comment>
<evidence type="ECO:0000256" key="1">
    <source>
        <dbReference type="ARBA" id="ARBA00000085"/>
    </source>
</evidence>
<dbReference type="Pfam" id="PF00512">
    <property type="entry name" value="HisKA"/>
    <property type="match status" value="1"/>
</dbReference>
<dbReference type="Gene3D" id="1.10.287.130">
    <property type="match status" value="1"/>
</dbReference>
<sequence>MTYAFMKVYIHHKVRLDFYAFFNKGLLNLGFFKLINFIQHNIKDFTLTIRLIIHAFLLSIILVTIFIFDTVSRLEIAAAVFYIIVILIGARYFVARGIILLSVVCTVLTISSFLLTKDGAYKEGLINTIIALMALYLTSYIVIRAQMSEKRAMNATEQMTRMARIQSLGELTASIAHEINQPLAATTASADACRNWLVRDKPDIGRAVQALERISKEAHRASEVIERVRRLSKNEITKKEIVDFNEIVAETIALSKALIEHNDIELHWNRCESKLLIDADRVQIMQVIGNLFLNAIEALNIRHAADRFITVKTFILDNRANLRMTDTGIGISDDDLKHIFDAFWTKREGGTGLGLTLCRAIVEAHKGVITARTNPHGGAIFEISLPLAIKPEVILHGQ</sequence>
<feature type="transmembrane region" description="Helical" evidence="4">
    <location>
        <begin position="47"/>
        <end position="68"/>
    </location>
</feature>
<comment type="catalytic activity">
    <reaction evidence="1">
        <text>ATP + protein L-histidine = ADP + protein N-phospho-L-histidine.</text>
        <dbReference type="EC" id="2.7.13.3"/>
    </reaction>
</comment>
<dbReference type="InterPro" id="IPR005467">
    <property type="entry name" value="His_kinase_dom"/>
</dbReference>
<accession>J0R189</accession>
<dbReference type="SUPFAM" id="SSF55874">
    <property type="entry name" value="ATPase domain of HSP90 chaperone/DNA topoisomerase II/histidine kinase"/>
    <property type="match status" value="1"/>
</dbReference>
<protein>
    <recommendedName>
        <fullName evidence="2">histidine kinase</fullName>
        <ecNumber evidence="2">2.7.13.3</ecNumber>
    </recommendedName>
</protein>
<evidence type="ECO:0000313" key="7">
    <source>
        <dbReference type="Proteomes" id="UP000008952"/>
    </source>
</evidence>
<dbReference type="PROSITE" id="PS50109">
    <property type="entry name" value="HIS_KIN"/>
    <property type="match status" value="1"/>
</dbReference>
<dbReference type="PANTHER" id="PTHR43065:SF42">
    <property type="entry name" value="TWO-COMPONENT SENSOR PPRA"/>
    <property type="match status" value="1"/>
</dbReference>
<evidence type="ECO:0000256" key="3">
    <source>
        <dbReference type="ARBA" id="ARBA00022553"/>
    </source>
</evidence>